<evidence type="ECO:0000256" key="7">
    <source>
        <dbReference type="ARBA" id="ARBA00038889"/>
    </source>
</evidence>
<dbReference type="PANTHER" id="PTHR21240">
    <property type="entry name" value="2-AMINO-3-CARBOXYLMUCONATE-6-SEMIALDEHYDE DECARBOXYLASE"/>
    <property type="match status" value="1"/>
</dbReference>
<name>A0ABR4ILD6_9EURO</name>
<dbReference type="Gene3D" id="3.20.20.140">
    <property type="entry name" value="Metal-dependent hydrolases"/>
    <property type="match status" value="1"/>
</dbReference>
<evidence type="ECO:0000313" key="10">
    <source>
        <dbReference type="EMBL" id="KAL2828595.1"/>
    </source>
</evidence>
<evidence type="ECO:0000256" key="2">
    <source>
        <dbReference type="ARBA" id="ARBA00022723"/>
    </source>
</evidence>
<evidence type="ECO:0000256" key="3">
    <source>
        <dbReference type="ARBA" id="ARBA00022793"/>
    </source>
</evidence>
<keyword evidence="3 8" id="KW-0210">Decarboxylase</keyword>
<evidence type="ECO:0000256" key="1">
    <source>
        <dbReference type="ARBA" id="ARBA00005871"/>
    </source>
</evidence>
<dbReference type="InterPro" id="IPR032466">
    <property type="entry name" value="Metal_Hydrolase"/>
</dbReference>
<comment type="caution">
    <text evidence="10">The sequence shown here is derived from an EMBL/GenBank/DDBJ whole genome shotgun (WGS) entry which is preliminary data.</text>
</comment>
<organism evidence="10 11">
    <name type="scientific">Aspergillus pseudoustus</name>
    <dbReference type="NCBI Taxonomy" id="1810923"/>
    <lineage>
        <taxon>Eukaryota</taxon>
        <taxon>Fungi</taxon>
        <taxon>Dikarya</taxon>
        <taxon>Ascomycota</taxon>
        <taxon>Pezizomycotina</taxon>
        <taxon>Eurotiomycetes</taxon>
        <taxon>Eurotiomycetidae</taxon>
        <taxon>Eurotiales</taxon>
        <taxon>Aspergillaceae</taxon>
        <taxon>Aspergillus</taxon>
        <taxon>Aspergillus subgen. Nidulantes</taxon>
    </lineage>
</organism>
<dbReference type="EC" id="4.1.1.52" evidence="7"/>
<proteinExistence type="inferred from homology"/>
<dbReference type="PANTHER" id="PTHR21240:SF29">
    <property type="entry name" value="AMIDOHYDROLASE-RELATED DOMAIN-CONTAINING PROTEIN"/>
    <property type="match status" value="1"/>
</dbReference>
<dbReference type="Proteomes" id="UP001610446">
    <property type="component" value="Unassembled WGS sequence"/>
</dbReference>
<keyword evidence="5 8" id="KW-0456">Lyase</keyword>
<dbReference type="InterPro" id="IPR006680">
    <property type="entry name" value="Amidohydro-rel"/>
</dbReference>
<evidence type="ECO:0000256" key="4">
    <source>
        <dbReference type="ARBA" id="ARBA00022833"/>
    </source>
</evidence>
<keyword evidence="11" id="KW-1185">Reference proteome</keyword>
<gene>
    <name evidence="10" type="ORF">BJY01DRAFT_240864</name>
</gene>
<evidence type="ECO:0000256" key="6">
    <source>
        <dbReference type="ARBA" id="ARBA00036832"/>
    </source>
</evidence>
<evidence type="ECO:0000259" key="9">
    <source>
        <dbReference type="Pfam" id="PF04909"/>
    </source>
</evidence>
<sequence length="351" mass="38062">MTVWFPSNSTHEKHHLSITINRWRRERSWWLTDTHIHVLPPAYLAALEAAGGDPSGYPTPSNWSVDGAIASLALTKSARGILSLSTPGIPIAGTGEEARKLCREVNLYMASIVKQHPANLGCFGALPDWRDVDGTLAEIDFIFSTQKAAFGVGFYTSYGDLLPGNSMFQPIWEKLESYKALTFMHPGVMDVQPLLIGDFLPQPIIDYPQATTRAAVDLVFSGVRSATPNVDVILSHAGGTLPFLAQRAWGSLLVSGIANEASVNSVEALAEFRRFYYDIALSTSKAQLDGLIASTDLSHILMGSDYPYAPAEAIAAGFAEFVAYTATQTKISAATLTKNAIELMQKHSPLM</sequence>
<comment type="similarity">
    <text evidence="1">Belongs to the metallo-dependent hydrolases superfamily. ACMSD family.</text>
</comment>
<dbReference type="SUPFAM" id="SSF51556">
    <property type="entry name" value="Metallo-dependent hydrolases"/>
    <property type="match status" value="1"/>
</dbReference>
<protein>
    <recommendedName>
        <fullName evidence="7">6-methylsalicylate decarboxylase</fullName>
        <ecNumber evidence="7">4.1.1.52</ecNumber>
    </recommendedName>
</protein>
<evidence type="ECO:0000256" key="5">
    <source>
        <dbReference type="ARBA" id="ARBA00023239"/>
    </source>
</evidence>
<comment type="catalytic activity">
    <reaction evidence="6">
        <text>6-methylsalicylate + H(+) = 3-methylphenol + CO2</text>
        <dbReference type="Rhea" id="RHEA:23112"/>
        <dbReference type="ChEBI" id="CHEBI:15378"/>
        <dbReference type="ChEBI" id="CHEBI:16526"/>
        <dbReference type="ChEBI" id="CHEBI:17231"/>
        <dbReference type="ChEBI" id="CHEBI:36658"/>
        <dbReference type="EC" id="4.1.1.52"/>
    </reaction>
    <physiologicalReaction direction="left-to-right" evidence="6">
        <dbReference type="Rhea" id="RHEA:23113"/>
    </physiologicalReaction>
</comment>
<dbReference type="Pfam" id="PF04909">
    <property type="entry name" value="Amidohydro_2"/>
    <property type="match status" value="1"/>
</dbReference>
<accession>A0ABR4ILD6</accession>
<dbReference type="InterPro" id="IPR032465">
    <property type="entry name" value="ACMSD"/>
</dbReference>
<keyword evidence="2" id="KW-0479">Metal-binding</keyword>
<keyword evidence="4" id="KW-0862">Zinc</keyword>
<evidence type="ECO:0000313" key="11">
    <source>
        <dbReference type="Proteomes" id="UP001610446"/>
    </source>
</evidence>
<dbReference type="EMBL" id="JBFXLU010000357">
    <property type="protein sequence ID" value="KAL2828595.1"/>
    <property type="molecule type" value="Genomic_DNA"/>
</dbReference>
<reference evidence="10 11" key="1">
    <citation type="submission" date="2024-07" db="EMBL/GenBank/DDBJ databases">
        <title>Section-level genome sequencing and comparative genomics of Aspergillus sections Usti and Cavernicolus.</title>
        <authorList>
            <consortium name="Lawrence Berkeley National Laboratory"/>
            <person name="Nybo J.L."/>
            <person name="Vesth T.C."/>
            <person name="Theobald S."/>
            <person name="Frisvad J.C."/>
            <person name="Larsen T.O."/>
            <person name="Kjaerboelling I."/>
            <person name="Rothschild-Mancinelli K."/>
            <person name="Lyhne E.K."/>
            <person name="Kogle M.E."/>
            <person name="Barry K."/>
            <person name="Clum A."/>
            <person name="Na H."/>
            <person name="Ledsgaard L."/>
            <person name="Lin J."/>
            <person name="Lipzen A."/>
            <person name="Kuo A."/>
            <person name="Riley R."/>
            <person name="Mondo S."/>
            <person name="Labutti K."/>
            <person name="Haridas S."/>
            <person name="Pangalinan J."/>
            <person name="Salamov A.A."/>
            <person name="Simmons B.A."/>
            <person name="Magnuson J.K."/>
            <person name="Chen J."/>
            <person name="Drula E."/>
            <person name="Henrissat B."/>
            <person name="Wiebenga A."/>
            <person name="Lubbers R.J."/>
            <person name="Gomes A.C."/>
            <person name="Makela M.R."/>
            <person name="Stajich J."/>
            <person name="Grigoriev I.V."/>
            <person name="Mortensen U.H."/>
            <person name="De Vries R.P."/>
            <person name="Baker S.E."/>
            <person name="Andersen M.R."/>
        </authorList>
    </citation>
    <scope>NUCLEOTIDE SEQUENCE [LARGE SCALE GENOMIC DNA]</scope>
    <source>
        <strain evidence="10 11">CBS 123904</strain>
    </source>
</reference>
<evidence type="ECO:0000256" key="8">
    <source>
        <dbReference type="RuleBase" id="RU366045"/>
    </source>
</evidence>
<feature type="domain" description="Amidohydrolase-related" evidence="9">
    <location>
        <begin position="33"/>
        <end position="343"/>
    </location>
</feature>